<evidence type="ECO:0000256" key="1">
    <source>
        <dbReference type="SAM" id="SignalP"/>
    </source>
</evidence>
<dbReference type="Gene3D" id="2.40.160.10">
    <property type="entry name" value="Porin"/>
    <property type="match status" value="1"/>
</dbReference>
<dbReference type="InterPro" id="IPR023614">
    <property type="entry name" value="Porin_dom_sf"/>
</dbReference>
<feature type="chain" id="PRO_5001697397" description="Porin domain-containing protein" evidence="1">
    <location>
        <begin position="22"/>
        <end position="305"/>
    </location>
</feature>
<sequence length="305" mass="31552">MTKIVAVAALACAFSPMSAFAQDYSGAVTLGYAKSDVSDISENIYTNSLDGRANVHFDNGVTLGANANAVRGHMQGVSGHITGSVFGVQGSYKLPSTLRFGVYAEKAKLDVTGLGTDLSATSAGITAGYDYANVKMDGFIGRTTTNPDLPSGVDVNDYGFALKYTAMQNVTLGGNVMRTRLSGGGNHVDLDMIGVAGAYAFNDQWTAFSGLTRTKISDVDAKVTTFGLGVSYDMTSLVKIGSSASLEYAHTKGDLDGGDGSLNTVRLGVTIPLGHSTGKVPLNSVADSILKPTHSVVSSTVLSAF</sequence>
<dbReference type="AlphaFoldDB" id="A0A074K7M3"/>
<protein>
    <recommendedName>
        <fullName evidence="4">Porin domain-containing protein</fullName>
    </recommendedName>
</protein>
<dbReference type="OrthoDB" id="7737345at2"/>
<gene>
    <name evidence="2" type="ORF">DT23_05630</name>
</gene>
<dbReference type="eggNOG" id="COG3203">
    <property type="taxonomic scope" value="Bacteria"/>
</dbReference>
<dbReference type="RefSeq" id="WP_038131787.1">
    <property type="nucleotide sequence ID" value="NZ_AUNB01000040.1"/>
</dbReference>
<dbReference type="STRING" id="1353528.DT23_05630"/>
<dbReference type="SUPFAM" id="SSF56935">
    <property type="entry name" value="Porins"/>
    <property type="match status" value="1"/>
</dbReference>
<evidence type="ECO:0000313" key="3">
    <source>
        <dbReference type="Proteomes" id="UP000027471"/>
    </source>
</evidence>
<keyword evidence="1" id="KW-0732">Signal</keyword>
<evidence type="ECO:0008006" key="4">
    <source>
        <dbReference type="Google" id="ProtNLM"/>
    </source>
</evidence>
<dbReference type="EMBL" id="AUNB01000040">
    <property type="protein sequence ID" value="KEO57552.1"/>
    <property type="molecule type" value="Genomic_DNA"/>
</dbReference>
<keyword evidence="3" id="KW-1185">Reference proteome</keyword>
<proteinExistence type="predicted"/>
<dbReference type="Proteomes" id="UP000027471">
    <property type="component" value="Unassembled WGS sequence"/>
</dbReference>
<feature type="signal peptide" evidence="1">
    <location>
        <begin position="1"/>
        <end position="21"/>
    </location>
</feature>
<evidence type="ECO:0000313" key="2">
    <source>
        <dbReference type="EMBL" id="KEO57552.1"/>
    </source>
</evidence>
<name>A0A074K7M3_9RHOB</name>
<accession>A0A074K7M3</accession>
<comment type="caution">
    <text evidence="2">The sequence shown here is derived from an EMBL/GenBank/DDBJ whole genome shotgun (WGS) entry which is preliminary data.</text>
</comment>
<organism evidence="2 3">
    <name type="scientific">Thioclava indica</name>
    <dbReference type="NCBI Taxonomy" id="1353528"/>
    <lineage>
        <taxon>Bacteria</taxon>
        <taxon>Pseudomonadati</taxon>
        <taxon>Pseudomonadota</taxon>
        <taxon>Alphaproteobacteria</taxon>
        <taxon>Rhodobacterales</taxon>
        <taxon>Paracoccaceae</taxon>
        <taxon>Thioclava</taxon>
    </lineage>
</organism>
<reference evidence="2 3" key="1">
    <citation type="journal article" date="2015" name="Antonie Van Leeuwenhoek">
        <title>Thioclava indica sp. nov., isolated from surface seawater of the Indian Ocean.</title>
        <authorList>
            <person name="Liu Y."/>
            <person name="Lai Q."/>
            <person name="Du J."/>
            <person name="Xu H."/>
            <person name="Jiang L."/>
            <person name="Shao Z."/>
        </authorList>
    </citation>
    <scope>NUCLEOTIDE SEQUENCE [LARGE SCALE GENOMIC DNA]</scope>
    <source>
        <strain evidence="2 3">DT23-4</strain>
    </source>
</reference>